<evidence type="ECO:0000313" key="1">
    <source>
        <dbReference type="EMBL" id="GDY39550.1"/>
    </source>
</evidence>
<dbReference type="AlphaFoldDB" id="A0A4D4JXH5"/>
<sequence length="64" mass="7222">MSAPRRPAKDIDTANYRGLVAGDLDGDGADELMAFHHDKPLGTARFEERWPVMRVCLSYRVWGC</sequence>
<name>A0A4D4JXH5_9ACTN</name>
<comment type="caution">
    <text evidence="1">The sequence shown here is derived from an EMBL/GenBank/DDBJ whole genome shotgun (WGS) entry which is preliminary data.</text>
</comment>
<keyword evidence="2" id="KW-1185">Reference proteome</keyword>
<dbReference type="RefSeq" id="WP_228052451.1">
    <property type="nucleotide sequence ID" value="NZ_BJHV01000001.1"/>
</dbReference>
<evidence type="ECO:0008006" key="3">
    <source>
        <dbReference type="Google" id="ProtNLM"/>
    </source>
</evidence>
<organism evidence="1 2">
    <name type="scientific">Streptomyces antimycoticus</name>
    <dbReference type="NCBI Taxonomy" id="68175"/>
    <lineage>
        <taxon>Bacteria</taxon>
        <taxon>Bacillati</taxon>
        <taxon>Actinomycetota</taxon>
        <taxon>Actinomycetes</taxon>
        <taxon>Kitasatosporales</taxon>
        <taxon>Streptomycetaceae</taxon>
        <taxon>Streptomyces</taxon>
        <taxon>Streptomyces violaceusniger group</taxon>
    </lineage>
</organism>
<evidence type="ECO:0000313" key="2">
    <source>
        <dbReference type="Proteomes" id="UP000299290"/>
    </source>
</evidence>
<gene>
    <name evidence="1" type="ORF">SANT12839_004320</name>
</gene>
<dbReference type="EMBL" id="BJHV01000001">
    <property type="protein sequence ID" value="GDY39550.1"/>
    <property type="molecule type" value="Genomic_DNA"/>
</dbReference>
<proteinExistence type="predicted"/>
<accession>A0A4D4JXH5</accession>
<reference evidence="1 2" key="1">
    <citation type="journal article" date="2020" name="Int. J. Syst. Evol. Microbiol.">
        <title>Reclassification of Streptomyces castelarensis and Streptomyces sporoclivatus as later heterotypic synonyms of Streptomyces antimycoticus.</title>
        <authorList>
            <person name="Komaki H."/>
            <person name="Tamura T."/>
        </authorList>
    </citation>
    <scope>NUCLEOTIDE SEQUENCE [LARGE SCALE GENOMIC DNA]</scope>
    <source>
        <strain evidence="1 2">NBRC 12839</strain>
    </source>
</reference>
<protein>
    <recommendedName>
        <fullName evidence="3">VCBS repeat-containing protein</fullName>
    </recommendedName>
</protein>
<dbReference type="Proteomes" id="UP000299290">
    <property type="component" value="Unassembled WGS sequence"/>
</dbReference>